<sequence length="417" mass="44408">MLTVLRNSWPLLIGMMLLMIGNGVQGTLLGIRGAIEGFSTTQMSFVMSAYFLGFLFGSRMTPDMIRRVGHVRVFAALGSMISAVLVAYAAAPDWIAWSLMRVLIGFSFSGVYITAESWLNNASTNETRGQALSLYMIMQMLGIISAQALLNMGDPSGYFLFVVPSILVSIAFTPILLTASPAPAFELTKPLNFVRLFEISPLGCVGIFLLGGIFSAQFGMASVWGATVGLSVRDLSIFIASIYTGGLVLQYPIGWLSDRMDRRTLVLALAVVGAMSTIIPVLVEPSFLLLVVVGALMGGVSNPLYSLLVAYTNDFLSSEDMAAASAGLIFINGVGAIGGPILTGWIMAQIGPSGFFLFICVLFGMMAGYAAWRMTRRRAPTTDQTGAYTALAPTAGVVALEAAIEAQQQDQQSESGN</sequence>
<dbReference type="InterPro" id="IPR020846">
    <property type="entry name" value="MFS_dom"/>
</dbReference>
<evidence type="ECO:0000256" key="4">
    <source>
        <dbReference type="ARBA" id="ARBA00023136"/>
    </source>
</evidence>
<evidence type="ECO:0000256" key="5">
    <source>
        <dbReference type="SAM" id="Phobius"/>
    </source>
</evidence>
<feature type="transmembrane region" description="Helical" evidence="5">
    <location>
        <begin position="235"/>
        <end position="253"/>
    </location>
</feature>
<evidence type="ECO:0000313" key="7">
    <source>
        <dbReference type="EMBL" id="SPH17661.1"/>
    </source>
</evidence>
<feature type="transmembrane region" description="Helical" evidence="5">
    <location>
        <begin position="156"/>
        <end position="178"/>
    </location>
</feature>
<accession>A0A2R8B4X0</accession>
<feature type="transmembrane region" description="Helical" evidence="5">
    <location>
        <begin position="12"/>
        <end position="31"/>
    </location>
</feature>
<dbReference type="GO" id="GO:0005886">
    <property type="term" value="C:plasma membrane"/>
    <property type="evidence" value="ECO:0007669"/>
    <property type="project" value="TreeGrafter"/>
</dbReference>
<dbReference type="EMBL" id="OMOQ01000001">
    <property type="protein sequence ID" value="SPH17661.1"/>
    <property type="molecule type" value="Genomic_DNA"/>
</dbReference>
<feature type="transmembrane region" description="Helical" evidence="5">
    <location>
        <begin position="199"/>
        <end position="223"/>
    </location>
</feature>
<protein>
    <submittedName>
        <fullName evidence="7">Putative MFS-type transporter YcaD</fullName>
    </submittedName>
</protein>
<feature type="transmembrane region" description="Helical" evidence="5">
    <location>
        <begin position="94"/>
        <end position="119"/>
    </location>
</feature>
<keyword evidence="2 5" id="KW-0812">Transmembrane</keyword>
<reference evidence="7 8" key="1">
    <citation type="submission" date="2018-03" db="EMBL/GenBank/DDBJ databases">
        <authorList>
            <person name="Keele B.F."/>
        </authorList>
    </citation>
    <scope>NUCLEOTIDE SEQUENCE [LARGE SCALE GENOMIC DNA]</scope>
    <source>
        <strain evidence="7 8">CECT 8626</strain>
    </source>
</reference>
<proteinExistence type="predicted"/>
<dbReference type="PANTHER" id="PTHR23521">
    <property type="entry name" value="TRANSPORTER MFS SUPERFAMILY"/>
    <property type="match status" value="1"/>
</dbReference>
<gene>
    <name evidence="7" type="primary">ycaD_2</name>
    <name evidence="7" type="ORF">DEA8626_01185</name>
</gene>
<feature type="transmembrane region" description="Helical" evidence="5">
    <location>
        <begin position="289"/>
        <end position="311"/>
    </location>
</feature>
<dbReference type="PANTHER" id="PTHR23521:SF3">
    <property type="entry name" value="MFS TRANSPORTER"/>
    <property type="match status" value="1"/>
</dbReference>
<evidence type="ECO:0000256" key="1">
    <source>
        <dbReference type="ARBA" id="ARBA00004370"/>
    </source>
</evidence>
<dbReference type="RefSeq" id="WP_108852080.1">
    <property type="nucleotide sequence ID" value="NZ_OMOQ01000001.1"/>
</dbReference>
<dbReference type="OrthoDB" id="9810614at2"/>
<feature type="transmembrane region" description="Helical" evidence="5">
    <location>
        <begin position="131"/>
        <end position="150"/>
    </location>
</feature>
<feature type="transmembrane region" description="Helical" evidence="5">
    <location>
        <begin position="354"/>
        <end position="372"/>
    </location>
</feature>
<organism evidence="7 8">
    <name type="scientific">Albidovulum aquaemixtae</name>
    <dbReference type="NCBI Taxonomy" id="1542388"/>
    <lineage>
        <taxon>Bacteria</taxon>
        <taxon>Pseudomonadati</taxon>
        <taxon>Pseudomonadota</taxon>
        <taxon>Alphaproteobacteria</taxon>
        <taxon>Rhodobacterales</taxon>
        <taxon>Paracoccaceae</taxon>
        <taxon>Albidovulum</taxon>
    </lineage>
</organism>
<dbReference type="InterPro" id="IPR011701">
    <property type="entry name" value="MFS"/>
</dbReference>
<keyword evidence="4 5" id="KW-0472">Membrane</keyword>
<dbReference type="Pfam" id="PF00083">
    <property type="entry name" value="Sugar_tr"/>
    <property type="match status" value="1"/>
</dbReference>
<comment type="subcellular location">
    <subcellularLocation>
        <location evidence="1">Membrane</location>
    </subcellularLocation>
</comment>
<dbReference type="InterPro" id="IPR047200">
    <property type="entry name" value="MFS_YcaD-like"/>
</dbReference>
<dbReference type="AlphaFoldDB" id="A0A2R8B4X0"/>
<dbReference type="SUPFAM" id="SSF103473">
    <property type="entry name" value="MFS general substrate transporter"/>
    <property type="match status" value="1"/>
</dbReference>
<dbReference type="InterPro" id="IPR005828">
    <property type="entry name" value="MFS_sugar_transport-like"/>
</dbReference>
<dbReference type="Proteomes" id="UP000244924">
    <property type="component" value="Unassembled WGS sequence"/>
</dbReference>
<dbReference type="CDD" id="cd17477">
    <property type="entry name" value="MFS_YcaD_like"/>
    <property type="match status" value="1"/>
</dbReference>
<name>A0A2R8B4X0_9RHOB</name>
<feature type="domain" description="Major facilitator superfamily (MFS) profile" evidence="6">
    <location>
        <begin position="1"/>
        <end position="378"/>
    </location>
</feature>
<dbReference type="GO" id="GO:0022857">
    <property type="term" value="F:transmembrane transporter activity"/>
    <property type="evidence" value="ECO:0007669"/>
    <property type="project" value="InterPro"/>
</dbReference>
<evidence type="ECO:0000256" key="2">
    <source>
        <dbReference type="ARBA" id="ARBA00022692"/>
    </source>
</evidence>
<keyword evidence="3 5" id="KW-1133">Transmembrane helix</keyword>
<keyword evidence="8" id="KW-1185">Reference proteome</keyword>
<dbReference type="InterPro" id="IPR036259">
    <property type="entry name" value="MFS_trans_sf"/>
</dbReference>
<evidence type="ECO:0000313" key="8">
    <source>
        <dbReference type="Proteomes" id="UP000244924"/>
    </source>
</evidence>
<evidence type="ECO:0000256" key="3">
    <source>
        <dbReference type="ARBA" id="ARBA00022989"/>
    </source>
</evidence>
<dbReference type="PROSITE" id="PS50850">
    <property type="entry name" value="MFS"/>
    <property type="match status" value="1"/>
</dbReference>
<dbReference type="Pfam" id="PF07690">
    <property type="entry name" value="MFS_1"/>
    <property type="match status" value="1"/>
</dbReference>
<evidence type="ECO:0000259" key="6">
    <source>
        <dbReference type="PROSITE" id="PS50850"/>
    </source>
</evidence>
<feature type="transmembrane region" description="Helical" evidence="5">
    <location>
        <begin position="37"/>
        <end position="57"/>
    </location>
</feature>
<feature type="transmembrane region" description="Helical" evidence="5">
    <location>
        <begin position="69"/>
        <end position="88"/>
    </location>
</feature>
<feature type="transmembrane region" description="Helical" evidence="5">
    <location>
        <begin position="323"/>
        <end position="348"/>
    </location>
</feature>
<feature type="transmembrane region" description="Helical" evidence="5">
    <location>
        <begin position="265"/>
        <end position="283"/>
    </location>
</feature>
<dbReference type="Gene3D" id="1.20.1250.20">
    <property type="entry name" value="MFS general substrate transporter like domains"/>
    <property type="match status" value="2"/>
</dbReference>